<evidence type="ECO:0000313" key="24">
    <source>
        <dbReference type="EMBL" id="RRC97743.1"/>
    </source>
</evidence>
<keyword evidence="13" id="KW-0289">Folate biosynthesis</keyword>
<sequence>MSTTNFETLDQWLNWIESCHPSEIEMGLERLRKVYLAMKLDFGSSRKLIVGGTNGKGSTIAMLDQVLRDQGKTVGCFTSPHFLRYNERIKLAGEPVSDALIIAAFKAIEKVRGETRLTYFEYNTLAALHVFATQQPDVMLLEVGLGGRLDAINIIDADISVVTTVSVDHIDWLGDDREQIGFEKAGIYRAGKPAVCGDPVAPQKLIDYASEIGAQLYLRGRDFNLQQLNIKQPDRQSSASTGWVWQGEAPNGNIRTISGLPEINLPKANAATVIQVLQLLDMLPPPEQLKVSLMRASLTGRMQKKQFDGVEYTLDVAHNPEAAQYLASRLEMSPVSGRTLMVLGMLADKDIDQVLAHLKPVVDRWFLASLAVPRGQSSDQLVEKLNGLGVAVDSQAAYGTVQEALAAVKTSLLPGDRVIVAGSFFTVSDALTALNMDN</sequence>
<dbReference type="EMBL" id="RQXV01000010">
    <property type="protein sequence ID" value="RRC97743.1"/>
    <property type="molecule type" value="Genomic_DNA"/>
</dbReference>
<dbReference type="GO" id="GO:0008841">
    <property type="term" value="F:dihydrofolate synthase activity"/>
    <property type="evidence" value="ECO:0007669"/>
    <property type="project" value="UniProtKB-EC"/>
</dbReference>
<dbReference type="SUPFAM" id="SSF53623">
    <property type="entry name" value="MurD-like peptide ligases, catalytic domain"/>
    <property type="match status" value="1"/>
</dbReference>
<organism evidence="24 25">
    <name type="scientific">Amphritea balenae</name>
    <dbReference type="NCBI Taxonomy" id="452629"/>
    <lineage>
        <taxon>Bacteria</taxon>
        <taxon>Pseudomonadati</taxon>
        <taxon>Pseudomonadota</taxon>
        <taxon>Gammaproteobacteria</taxon>
        <taxon>Oceanospirillales</taxon>
        <taxon>Oceanospirillaceae</taxon>
        <taxon>Amphritea</taxon>
    </lineage>
</organism>
<evidence type="ECO:0000256" key="15">
    <source>
        <dbReference type="ARBA" id="ARBA00030592"/>
    </source>
</evidence>
<evidence type="ECO:0000256" key="10">
    <source>
        <dbReference type="ARBA" id="ARBA00022741"/>
    </source>
</evidence>
<evidence type="ECO:0000256" key="18">
    <source>
        <dbReference type="ARBA" id="ARBA00047808"/>
    </source>
</evidence>
<evidence type="ECO:0000256" key="5">
    <source>
        <dbReference type="ARBA" id="ARBA00013023"/>
    </source>
</evidence>
<evidence type="ECO:0000256" key="12">
    <source>
        <dbReference type="ARBA" id="ARBA00022842"/>
    </source>
</evidence>
<evidence type="ECO:0000256" key="16">
    <source>
        <dbReference type="ARBA" id="ARBA00032510"/>
    </source>
</evidence>
<dbReference type="Gene3D" id="3.40.1190.10">
    <property type="entry name" value="Mur-like, catalytic domain"/>
    <property type="match status" value="1"/>
</dbReference>
<evidence type="ECO:0000256" key="4">
    <source>
        <dbReference type="ARBA" id="ARBA00008276"/>
    </source>
</evidence>
<dbReference type="InterPro" id="IPR004101">
    <property type="entry name" value="Mur_ligase_C"/>
</dbReference>
<dbReference type="AlphaFoldDB" id="A0A3P1SKC6"/>
<evidence type="ECO:0000256" key="6">
    <source>
        <dbReference type="ARBA" id="ARBA00013025"/>
    </source>
</evidence>
<dbReference type="GO" id="GO:0004326">
    <property type="term" value="F:tetrahydrofolylpolyglutamate synthase activity"/>
    <property type="evidence" value="ECO:0007669"/>
    <property type="project" value="UniProtKB-EC"/>
</dbReference>
<dbReference type="GO" id="GO:0046872">
    <property type="term" value="F:metal ion binding"/>
    <property type="evidence" value="ECO:0007669"/>
    <property type="project" value="UniProtKB-KW"/>
</dbReference>
<comment type="caution">
    <text evidence="24">The sequence shown here is derived from an EMBL/GenBank/DDBJ whole genome shotgun (WGS) entry which is preliminary data.</text>
</comment>
<evidence type="ECO:0000256" key="19">
    <source>
        <dbReference type="ARBA" id="ARBA00049035"/>
    </source>
</evidence>
<comment type="catalytic activity">
    <reaction evidence="20">
        <text>7,8-dihydropteroate + L-glutamate + ATP = 7,8-dihydrofolate + ADP + phosphate + H(+)</text>
        <dbReference type="Rhea" id="RHEA:23584"/>
        <dbReference type="ChEBI" id="CHEBI:15378"/>
        <dbReference type="ChEBI" id="CHEBI:17839"/>
        <dbReference type="ChEBI" id="CHEBI:29985"/>
        <dbReference type="ChEBI" id="CHEBI:30616"/>
        <dbReference type="ChEBI" id="CHEBI:43474"/>
        <dbReference type="ChEBI" id="CHEBI:57451"/>
        <dbReference type="ChEBI" id="CHEBI:456216"/>
        <dbReference type="EC" id="6.3.2.12"/>
    </reaction>
</comment>
<evidence type="ECO:0000256" key="8">
    <source>
        <dbReference type="ARBA" id="ARBA00022598"/>
    </source>
</evidence>
<dbReference type="PANTHER" id="PTHR11136:SF0">
    <property type="entry name" value="DIHYDROFOLATE SYNTHETASE-RELATED"/>
    <property type="match status" value="1"/>
</dbReference>
<dbReference type="GO" id="GO:0046654">
    <property type="term" value="P:tetrahydrofolate biosynthetic process"/>
    <property type="evidence" value="ECO:0007669"/>
    <property type="project" value="UniProtKB-UniPathway"/>
</dbReference>
<dbReference type="Pfam" id="PF08245">
    <property type="entry name" value="Mur_ligase_M"/>
    <property type="match status" value="1"/>
</dbReference>
<evidence type="ECO:0000256" key="20">
    <source>
        <dbReference type="ARBA" id="ARBA00049161"/>
    </source>
</evidence>
<keyword evidence="11 21" id="KW-0067">ATP-binding</keyword>
<evidence type="ECO:0000256" key="1">
    <source>
        <dbReference type="ARBA" id="ARBA00002714"/>
    </source>
</evidence>
<dbReference type="EC" id="6.3.2.17" evidence="6"/>
<comment type="similarity">
    <text evidence="4 21">Belongs to the folylpolyglutamate synthase family.</text>
</comment>
<feature type="domain" description="Mur ligase central" evidence="23">
    <location>
        <begin position="50"/>
        <end position="190"/>
    </location>
</feature>
<evidence type="ECO:0000256" key="17">
    <source>
        <dbReference type="ARBA" id="ARBA00047493"/>
    </source>
</evidence>
<keyword evidence="9" id="KW-0479">Metal-binding</keyword>
<evidence type="ECO:0000259" key="23">
    <source>
        <dbReference type="Pfam" id="PF08245"/>
    </source>
</evidence>
<accession>A0A3P1SKC6</accession>
<reference evidence="24 25" key="1">
    <citation type="submission" date="2018-11" db="EMBL/GenBank/DDBJ databases">
        <title>The draft genome sequence of Amphritea balenae JAMM 1525T.</title>
        <authorList>
            <person name="Fang Z."/>
            <person name="Zhang Y."/>
            <person name="Han X."/>
        </authorList>
    </citation>
    <scope>NUCLEOTIDE SEQUENCE [LARGE SCALE GENOMIC DNA]</scope>
    <source>
        <strain evidence="24 25">JAMM 1525</strain>
    </source>
</reference>
<comment type="pathway">
    <text evidence="3">Cofactor biosynthesis; tetrahydrofolylpolyglutamate biosynthesis.</text>
</comment>
<dbReference type="NCBIfam" id="TIGR01499">
    <property type="entry name" value="folC"/>
    <property type="match status" value="1"/>
</dbReference>
<dbReference type="InterPro" id="IPR036615">
    <property type="entry name" value="Mur_ligase_C_dom_sf"/>
</dbReference>
<evidence type="ECO:0000259" key="22">
    <source>
        <dbReference type="Pfam" id="PF02875"/>
    </source>
</evidence>
<comment type="function">
    <text evidence="1">Functions in two distinct reactions of the de novo folate biosynthetic pathway. Catalyzes the addition of a glutamate residue to dihydropteroate (7,8-dihydropteroate or H2Pte) to form dihydrofolate (7,8-dihydrofolate monoglutamate or H2Pte-Glu). Also catalyzes successive additions of L-glutamate to tetrahydrofolate or 10-formyltetrahydrofolate or 5,10-methylenetetrahydrofolate, leading to folylpolyglutamate derivatives.</text>
</comment>
<dbReference type="InterPro" id="IPR001645">
    <property type="entry name" value="Folylpolyglutamate_synth"/>
</dbReference>
<dbReference type="OrthoDB" id="9809356at2"/>
<evidence type="ECO:0000256" key="14">
    <source>
        <dbReference type="ARBA" id="ARBA00030048"/>
    </source>
</evidence>
<dbReference type="Proteomes" id="UP000267535">
    <property type="component" value="Unassembled WGS sequence"/>
</dbReference>
<evidence type="ECO:0000256" key="21">
    <source>
        <dbReference type="PIRNR" id="PIRNR001563"/>
    </source>
</evidence>
<evidence type="ECO:0000256" key="7">
    <source>
        <dbReference type="ARBA" id="ARBA00019357"/>
    </source>
</evidence>
<dbReference type="Gene3D" id="3.90.190.20">
    <property type="entry name" value="Mur ligase, C-terminal domain"/>
    <property type="match status" value="1"/>
</dbReference>
<dbReference type="PANTHER" id="PTHR11136">
    <property type="entry name" value="FOLYLPOLYGLUTAMATE SYNTHASE-RELATED"/>
    <property type="match status" value="1"/>
</dbReference>
<keyword evidence="8 21" id="KW-0436">Ligase</keyword>
<keyword evidence="10 21" id="KW-0547">Nucleotide-binding</keyword>
<comment type="pathway">
    <text evidence="2">Cofactor biosynthesis; tetrahydrofolate biosynthesis; 7,8-dihydrofolate from 2-amino-4-hydroxy-6-hydroxymethyl-7,8-dihydropteridine diphosphate and 4-aminobenzoate: step 2/2.</text>
</comment>
<name>A0A3P1SKC6_9GAMM</name>
<dbReference type="GO" id="GO:0005737">
    <property type="term" value="C:cytoplasm"/>
    <property type="evidence" value="ECO:0007669"/>
    <property type="project" value="TreeGrafter"/>
</dbReference>
<dbReference type="InterPro" id="IPR013221">
    <property type="entry name" value="Mur_ligase_cen"/>
</dbReference>
<dbReference type="SUPFAM" id="SSF53244">
    <property type="entry name" value="MurD-like peptide ligases, peptide-binding domain"/>
    <property type="match status" value="1"/>
</dbReference>
<comment type="catalytic activity">
    <reaction evidence="19">
        <text>(6R)-5,10-methylenetetrahydrofolyl-(gamma-L-Glu)(n) + L-glutamate + ATP = (6R)-5,10-methylenetetrahydrofolyl-(gamma-L-Glu)(n+1) + ADP + phosphate + H(+)</text>
        <dbReference type="Rhea" id="RHEA:51912"/>
        <dbReference type="Rhea" id="RHEA-COMP:13257"/>
        <dbReference type="Rhea" id="RHEA-COMP:13258"/>
        <dbReference type="ChEBI" id="CHEBI:15378"/>
        <dbReference type="ChEBI" id="CHEBI:29985"/>
        <dbReference type="ChEBI" id="CHEBI:30616"/>
        <dbReference type="ChEBI" id="CHEBI:43474"/>
        <dbReference type="ChEBI" id="CHEBI:136572"/>
        <dbReference type="ChEBI" id="CHEBI:456216"/>
        <dbReference type="EC" id="6.3.2.17"/>
    </reaction>
</comment>
<evidence type="ECO:0000313" key="25">
    <source>
        <dbReference type="Proteomes" id="UP000267535"/>
    </source>
</evidence>
<dbReference type="Pfam" id="PF02875">
    <property type="entry name" value="Mur_ligase_C"/>
    <property type="match status" value="1"/>
</dbReference>
<dbReference type="GO" id="GO:0005524">
    <property type="term" value="F:ATP binding"/>
    <property type="evidence" value="ECO:0007669"/>
    <property type="project" value="UniProtKB-KW"/>
</dbReference>
<evidence type="ECO:0000256" key="9">
    <source>
        <dbReference type="ARBA" id="ARBA00022723"/>
    </source>
</evidence>
<dbReference type="InterPro" id="IPR036565">
    <property type="entry name" value="Mur-like_cat_sf"/>
</dbReference>
<comment type="catalytic activity">
    <reaction evidence="18">
        <text>10-formyltetrahydrofolyl-(gamma-L-Glu)(n) + L-glutamate + ATP = 10-formyltetrahydrofolyl-(gamma-L-Glu)(n+1) + ADP + phosphate + H(+)</text>
        <dbReference type="Rhea" id="RHEA:51904"/>
        <dbReference type="Rhea" id="RHEA-COMP:13088"/>
        <dbReference type="Rhea" id="RHEA-COMP:14300"/>
        <dbReference type="ChEBI" id="CHEBI:15378"/>
        <dbReference type="ChEBI" id="CHEBI:29985"/>
        <dbReference type="ChEBI" id="CHEBI:30616"/>
        <dbReference type="ChEBI" id="CHEBI:43474"/>
        <dbReference type="ChEBI" id="CHEBI:134413"/>
        <dbReference type="ChEBI" id="CHEBI:456216"/>
        <dbReference type="EC" id="6.3.2.17"/>
    </reaction>
</comment>
<gene>
    <name evidence="24" type="ORF">EHS89_16325</name>
</gene>
<evidence type="ECO:0000256" key="2">
    <source>
        <dbReference type="ARBA" id="ARBA00004799"/>
    </source>
</evidence>
<dbReference type="UniPathway" id="UPA00077">
    <property type="reaction ID" value="UER00157"/>
</dbReference>
<keyword evidence="12" id="KW-0460">Magnesium</keyword>
<feature type="domain" description="Mur ligase C-terminal" evidence="22">
    <location>
        <begin position="300"/>
        <end position="424"/>
    </location>
</feature>
<dbReference type="EC" id="6.3.2.12" evidence="5"/>
<proteinExistence type="inferred from homology"/>
<evidence type="ECO:0000256" key="3">
    <source>
        <dbReference type="ARBA" id="ARBA00005150"/>
    </source>
</evidence>
<evidence type="ECO:0000256" key="13">
    <source>
        <dbReference type="ARBA" id="ARBA00022909"/>
    </source>
</evidence>
<dbReference type="NCBIfam" id="NF008101">
    <property type="entry name" value="PRK10846.1"/>
    <property type="match status" value="1"/>
</dbReference>
<keyword evidence="25" id="KW-1185">Reference proteome</keyword>
<comment type="catalytic activity">
    <reaction evidence="17">
        <text>(6S)-5,6,7,8-tetrahydrofolyl-(gamma-L-Glu)(n) + L-glutamate + ATP = (6S)-5,6,7,8-tetrahydrofolyl-(gamma-L-Glu)(n+1) + ADP + phosphate + H(+)</text>
        <dbReference type="Rhea" id="RHEA:10580"/>
        <dbReference type="Rhea" id="RHEA-COMP:14738"/>
        <dbReference type="Rhea" id="RHEA-COMP:14740"/>
        <dbReference type="ChEBI" id="CHEBI:15378"/>
        <dbReference type="ChEBI" id="CHEBI:29985"/>
        <dbReference type="ChEBI" id="CHEBI:30616"/>
        <dbReference type="ChEBI" id="CHEBI:43474"/>
        <dbReference type="ChEBI" id="CHEBI:141005"/>
        <dbReference type="ChEBI" id="CHEBI:456216"/>
        <dbReference type="EC" id="6.3.2.17"/>
    </reaction>
</comment>
<protein>
    <recommendedName>
        <fullName evidence="7">Dihydrofolate synthase/folylpolyglutamate synthase</fullName>
        <ecNumber evidence="5">6.3.2.12</ecNumber>
        <ecNumber evidence="6">6.3.2.17</ecNumber>
    </recommendedName>
    <alternativeName>
        <fullName evidence="16">Folylpoly-gamma-glutamate synthetase-dihydrofolate synthetase</fullName>
    </alternativeName>
    <alternativeName>
        <fullName evidence="14">Folylpolyglutamate synthetase</fullName>
    </alternativeName>
    <alternativeName>
        <fullName evidence="15">Tetrahydrofolylpolyglutamate synthase</fullName>
    </alternativeName>
</protein>
<dbReference type="RefSeq" id="WP_124927239.1">
    <property type="nucleotide sequence ID" value="NZ_BMOH01000008.1"/>
</dbReference>
<evidence type="ECO:0000256" key="11">
    <source>
        <dbReference type="ARBA" id="ARBA00022840"/>
    </source>
</evidence>
<dbReference type="PIRSF" id="PIRSF001563">
    <property type="entry name" value="Folylpolyglu_synth"/>
    <property type="match status" value="1"/>
</dbReference>
<dbReference type="GO" id="GO:0046656">
    <property type="term" value="P:folic acid biosynthetic process"/>
    <property type="evidence" value="ECO:0007669"/>
    <property type="project" value="UniProtKB-KW"/>
</dbReference>